<evidence type="ECO:0000313" key="2">
    <source>
        <dbReference type="EMBL" id="MBF0637346.1"/>
    </source>
</evidence>
<dbReference type="PANTHER" id="PTHR32063">
    <property type="match status" value="1"/>
</dbReference>
<accession>A0ABR9XUD2</accession>
<comment type="caution">
    <text evidence="2">The sequence shown here is derived from an EMBL/GenBank/DDBJ whole genome shotgun (WGS) entry which is preliminary data.</text>
</comment>
<dbReference type="InterPro" id="IPR001036">
    <property type="entry name" value="Acrflvin-R"/>
</dbReference>
<dbReference type="Gene3D" id="3.30.70.1320">
    <property type="entry name" value="Multidrug efflux transporter AcrB pore domain like"/>
    <property type="match status" value="1"/>
</dbReference>
<dbReference type="SUPFAM" id="SSF82714">
    <property type="entry name" value="Multidrug efflux transporter AcrB TolC docking domain, DN and DC subdomains"/>
    <property type="match status" value="2"/>
</dbReference>
<dbReference type="RefSeq" id="WP_175187665.1">
    <property type="nucleotide sequence ID" value="NZ_JABVZQ010000015.1"/>
</dbReference>
<dbReference type="InterPro" id="IPR027463">
    <property type="entry name" value="AcrB_DN_DC_subdom"/>
</dbReference>
<dbReference type="Gene3D" id="3.30.2090.10">
    <property type="entry name" value="Multidrug efflux transporter AcrB TolC docking domain, DN and DC subdomains"/>
    <property type="match status" value="2"/>
</dbReference>
<dbReference type="SUPFAM" id="SSF82866">
    <property type="entry name" value="Multidrug efflux transporter AcrB transmembrane domain"/>
    <property type="match status" value="2"/>
</dbReference>
<feature type="transmembrane region" description="Helical" evidence="1">
    <location>
        <begin position="885"/>
        <end position="905"/>
    </location>
</feature>
<feature type="transmembrane region" description="Helical" evidence="1">
    <location>
        <begin position="458"/>
        <end position="481"/>
    </location>
</feature>
<reference evidence="2 3" key="1">
    <citation type="journal article" date="2020" name="Microorganisms">
        <title>Simultaneous Genome Sequencing of Prosthecochloris ethylica and Desulfuromonas acetoxidans within a Syntrophic Mixture Reveals Unique Pili and Protein Interactions.</title>
        <authorList>
            <person name="Kyndt J.A."/>
            <person name="Van Beeumen J.J."/>
            <person name="Meyer T.E."/>
        </authorList>
    </citation>
    <scope>NUCLEOTIDE SEQUENCE [LARGE SCALE GENOMIC DNA]</scope>
    <source>
        <strain evidence="2 3">N3</strain>
    </source>
</reference>
<evidence type="ECO:0000256" key="1">
    <source>
        <dbReference type="SAM" id="Phobius"/>
    </source>
</evidence>
<feature type="transmembrane region" description="Helical" evidence="1">
    <location>
        <begin position="7"/>
        <end position="30"/>
    </location>
</feature>
<feature type="transmembrane region" description="Helical" evidence="1">
    <location>
        <begin position="354"/>
        <end position="375"/>
    </location>
</feature>
<feature type="transmembrane region" description="Helical" evidence="1">
    <location>
        <begin position="327"/>
        <end position="347"/>
    </location>
</feature>
<feature type="transmembrane region" description="Helical" evidence="1">
    <location>
        <begin position="426"/>
        <end position="446"/>
    </location>
</feature>
<proteinExistence type="predicted"/>
<dbReference type="Gene3D" id="3.30.70.1430">
    <property type="entry name" value="Multidrug efflux transporter AcrB pore domain"/>
    <property type="match status" value="2"/>
</dbReference>
<feature type="transmembrane region" description="Helical" evidence="1">
    <location>
        <begin position="988"/>
        <end position="1014"/>
    </location>
</feature>
<dbReference type="PRINTS" id="PR00702">
    <property type="entry name" value="ACRIFLAVINRP"/>
</dbReference>
<feature type="transmembrane region" description="Helical" evidence="1">
    <location>
        <begin position="381"/>
        <end position="406"/>
    </location>
</feature>
<keyword evidence="1" id="KW-0812">Transmembrane</keyword>
<feature type="transmembrane region" description="Helical" evidence="1">
    <location>
        <begin position="516"/>
        <end position="542"/>
    </location>
</feature>
<keyword evidence="3" id="KW-1185">Reference proteome</keyword>
<dbReference type="EMBL" id="JADGII010000018">
    <property type="protein sequence ID" value="MBF0637346.1"/>
    <property type="molecule type" value="Genomic_DNA"/>
</dbReference>
<dbReference type="PANTHER" id="PTHR32063:SF33">
    <property type="entry name" value="RND SUPERFAMILY EFFLUX PUMP PERMEASE COMPONENT"/>
    <property type="match status" value="1"/>
</dbReference>
<name>A0ABR9XUD2_9CHLB</name>
<dbReference type="SUPFAM" id="SSF82693">
    <property type="entry name" value="Multidrug efflux transporter AcrB pore domain, PN1, PN2, PC1 and PC2 subdomains"/>
    <property type="match status" value="2"/>
</dbReference>
<protein>
    <submittedName>
        <fullName evidence="2">Efflux RND transporter permease subunit</fullName>
    </submittedName>
</protein>
<organism evidence="2 3">
    <name type="scientific">Prosthecochloris ethylica</name>
    <dbReference type="NCBI Taxonomy" id="2743976"/>
    <lineage>
        <taxon>Bacteria</taxon>
        <taxon>Pseudomonadati</taxon>
        <taxon>Chlorobiota</taxon>
        <taxon>Chlorobiia</taxon>
        <taxon>Chlorobiales</taxon>
        <taxon>Chlorobiaceae</taxon>
        <taxon>Prosthecochloris</taxon>
    </lineage>
</organism>
<feature type="transmembrane region" description="Helical" evidence="1">
    <location>
        <begin position="957"/>
        <end position="976"/>
    </location>
</feature>
<dbReference type="Gene3D" id="1.20.1640.10">
    <property type="entry name" value="Multidrug efflux transporter AcrB transmembrane domain"/>
    <property type="match status" value="2"/>
</dbReference>
<keyword evidence="1" id="KW-0472">Membrane</keyword>
<dbReference type="Gene3D" id="3.30.70.1440">
    <property type="entry name" value="Multidrug efflux transporter AcrB pore domain"/>
    <property type="match status" value="1"/>
</dbReference>
<gene>
    <name evidence="2" type="ORF">INT08_09220</name>
</gene>
<feature type="transmembrane region" description="Helical" evidence="1">
    <location>
        <begin position="911"/>
        <end position="936"/>
    </location>
</feature>
<evidence type="ECO:0000313" key="3">
    <source>
        <dbReference type="Proteomes" id="UP000619838"/>
    </source>
</evidence>
<keyword evidence="1" id="KW-1133">Transmembrane helix</keyword>
<feature type="transmembrane region" description="Helical" evidence="1">
    <location>
        <begin position="861"/>
        <end position="878"/>
    </location>
</feature>
<sequence length="1056" mass="116605">MRALIKYFISYPVLGNAIFLAIFLFGFLAFQGMKTTFFPDVPPDTIFVSASYPGASPEEIEEGITLKIEDKLKGVTGIDRVTSTSQENSATITVEILPGYDPNVLLQEVTNSVDQISSFPAGIERIRVYKQEQIDFVVAYAIYGDVALQQLKTYARRIERDLRNREGITKITLSGFPEEEIEVSVREDDLQAYSLTFQEVADAVANSNLKITGGTILTPEEELLIRSDNKGYYAAELENIVVRSTETGTPVLLRDVADIRDRWSDDPDRSYYNGKPAVIIDVSKTSDQDMFTVARQTAAYVEDFDTRHGDISVSLLRDGSGIVQERAAILGNNGLIGIFLVVLFLSFSLNPRMAFWVALSIPLCFAGMFLLGSFYGLTINVVSLLAMILVVGILVDDGIVIAESIYQEHEKGLKPIDAALKGTMEVLPSVVTAVLTTIIFFMIFLFLDGAFGERFKDIAFVVIATLLISLVEGIFILPAHIAHSKAIRGKPGKKGWLMRNSETFIHFQRDRLYAPLLRFCISNPLVAVVVSVALVFVTIGALQGGIVKMTFFPIIERDNVSVTLEMPAGTRDAVTDSLLASMEETVMKVNEEYREAYGVDSDLVTAIGRTIGPGTHQGGLRIALAGSQERMVSSMEAANLIRERIGRVPGAEKLQVGGTGLWGMPVSIALRSDNLDQLHGAKEFLEDGLNSMPELKDISDNDTPGLREVRVTLNERARALGLSESEVMSRVRYGFFGYEAQRVLRGIDEVKVWVRYDESDRSSVRDLEHMRIRLADGRAIPLGEIAGFELERGVSSVNHIDAQRVVKVEADIANAKESVPDLLERIEQEIMPSLMQQYPDVSYDFEGQSRESGKTTGSMKSILPALLGMMFLAVVFSFRSFVQAAMIFVMIPFSLVGVVWGHFIMGYILSILSLFGVVALIGIVINDSLVFVNSFNNRLKEGGAFEESVFRVGISRFRPIVLTSLTTIAGLGPLMFEQSRQAQFLTPMAISVAYGLLFGTILTLLMLPALLVLFNRLRLIVLRLATGTEPAPEAVEPAVREDFFRKESENNDCHDA</sequence>
<dbReference type="Proteomes" id="UP000619838">
    <property type="component" value="Unassembled WGS sequence"/>
</dbReference>
<dbReference type="Pfam" id="PF00873">
    <property type="entry name" value="ACR_tran"/>
    <property type="match status" value="1"/>
</dbReference>